<proteinExistence type="predicted"/>
<evidence type="ECO:0000313" key="1">
    <source>
        <dbReference type="EMBL" id="EPJ41101.1"/>
    </source>
</evidence>
<name>S4MW21_9ACTN</name>
<keyword evidence="2" id="KW-1185">Reference proteome</keyword>
<protein>
    <recommendedName>
        <fullName evidence="3">Regulator protein</fullName>
    </recommendedName>
</protein>
<gene>
    <name evidence="1" type="ORF">STAFG_1831</name>
</gene>
<dbReference type="PATRIC" id="fig|1283301.3.peg.1807"/>
<dbReference type="Pfam" id="PF13371">
    <property type="entry name" value="TPR_9"/>
    <property type="match status" value="1"/>
</dbReference>
<evidence type="ECO:0008006" key="3">
    <source>
        <dbReference type="Google" id="ProtNLM"/>
    </source>
</evidence>
<accession>S4MW21</accession>
<dbReference type="HOGENOM" id="CLU_2025340_0_0_11"/>
<dbReference type="AlphaFoldDB" id="S4MW21"/>
<reference evidence="1 2" key="1">
    <citation type="submission" date="2013-02" db="EMBL/GenBank/DDBJ databases">
        <title>Draft Genome Sequence of Streptomyces afghaniensis, Which Produces Compounds of the Julimycin B-Complex.</title>
        <authorList>
            <person name="Gruening B.A."/>
            <person name="Praeg A."/>
            <person name="Erxleben A."/>
            <person name="Guenther S."/>
            <person name="Fiedler H.-P."/>
            <person name="Goodfellow M."/>
            <person name="Mueller M."/>
        </authorList>
    </citation>
    <scope>NUCLEOTIDE SEQUENCE [LARGE SCALE GENOMIC DNA]</scope>
    <source>
        <strain evidence="1 2">772</strain>
    </source>
</reference>
<evidence type="ECO:0000313" key="2">
    <source>
        <dbReference type="Proteomes" id="UP000015001"/>
    </source>
</evidence>
<sequence>MLTGADAELLVAGATGAHLDPSMLRPADPLDVVLRILNNVRAWAAARPERSDVALWAVELSLLLPSHPARLRYERAQLLVGRGDFLGGAVELEAYAEVLGAVDEGAADRVRGEAHAARAMLN</sequence>
<organism evidence="1 2">
    <name type="scientific">Streptomyces afghaniensis 772</name>
    <dbReference type="NCBI Taxonomy" id="1283301"/>
    <lineage>
        <taxon>Bacteria</taxon>
        <taxon>Bacillati</taxon>
        <taxon>Actinomycetota</taxon>
        <taxon>Actinomycetes</taxon>
        <taxon>Kitasatosporales</taxon>
        <taxon>Streptomycetaceae</taxon>
        <taxon>Streptomyces</taxon>
    </lineage>
</organism>
<dbReference type="Proteomes" id="UP000015001">
    <property type="component" value="Unassembled WGS sequence"/>
</dbReference>
<dbReference type="EMBL" id="AOPY01001337">
    <property type="protein sequence ID" value="EPJ41101.1"/>
    <property type="molecule type" value="Genomic_DNA"/>
</dbReference>
<comment type="caution">
    <text evidence="1">The sequence shown here is derived from an EMBL/GenBank/DDBJ whole genome shotgun (WGS) entry which is preliminary data.</text>
</comment>